<dbReference type="InterPro" id="IPR050266">
    <property type="entry name" value="AB_hydrolase_sf"/>
</dbReference>
<dbReference type="PANTHER" id="PTHR43798">
    <property type="entry name" value="MONOACYLGLYCEROL LIPASE"/>
    <property type="match status" value="1"/>
</dbReference>
<keyword evidence="2" id="KW-0012">Acyltransferase</keyword>
<keyword evidence="2" id="KW-0808">Transferase</keyword>
<keyword evidence="2" id="KW-0378">Hydrolase</keyword>
<dbReference type="OrthoDB" id="63519at2"/>
<evidence type="ECO:0000313" key="3">
    <source>
        <dbReference type="Proteomes" id="UP000004691"/>
    </source>
</evidence>
<dbReference type="AlphaFoldDB" id="I0V3S0"/>
<evidence type="ECO:0000259" key="1">
    <source>
        <dbReference type="Pfam" id="PF12697"/>
    </source>
</evidence>
<dbReference type="HOGENOM" id="CLU_020336_50_4_11"/>
<dbReference type="GO" id="GO:0016746">
    <property type="term" value="F:acyltransferase activity"/>
    <property type="evidence" value="ECO:0007669"/>
    <property type="project" value="UniProtKB-KW"/>
</dbReference>
<dbReference type="eggNOG" id="COG2267">
    <property type="taxonomic scope" value="Bacteria"/>
</dbReference>
<dbReference type="EMBL" id="JH636049">
    <property type="protein sequence ID" value="EID54773.1"/>
    <property type="molecule type" value="Genomic_DNA"/>
</dbReference>
<dbReference type="GO" id="GO:0016787">
    <property type="term" value="F:hydrolase activity"/>
    <property type="evidence" value="ECO:0007669"/>
    <property type="project" value="UniProtKB-KW"/>
</dbReference>
<dbReference type="Pfam" id="PF12697">
    <property type="entry name" value="Abhydrolase_6"/>
    <property type="match status" value="1"/>
</dbReference>
<gene>
    <name evidence="2" type="ORF">SacxiDRAFT_2551</name>
</gene>
<accession>I0V3S0</accession>
<evidence type="ECO:0000313" key="2">
    <source>
        <dbReference type="EMBL" id="EID54773.1"/>
    </source>
</evidence>
<dbReference type="GO" id="GO:0016020">
    <property type="term" value="C:membrane"/>
    <property type="evidence" value="ECO:0007669"/>
    <property type="project" value="TreeGrafter"/>
</dbReference>
<reference evidence="2 3" key="1">
    <citation type="submission" date="2012-01" db="EMBL/GenBank/DDBJ databases">
        <title>Improved High-Quality Draft sequence of Saccharomonospora xinjiangensis XJ-54.</title>
        <authorList>
            <consortium name="US DOE Joint Genome Institute"/>
            <person name="Lucas S."/>
            <person name="Han J."/>
            <person name="Lapidus A."/>
            <person name="Cheng J.-F."/>
            <person name="Goodwin L."/>
            <person name="Pitluck S."/>
            <person name="Peters L."/>
            <person name="Mikhailova N."/>
            <person name="Teshima H."/>
            <person name="Detter J.C."/>
            <person name="Han C."/>
            <person name="Tapia R."/>
            <person name="Land M."/>
            <person name="Hauser L."/>
            <person name="Kyrpides N."/>
            <person name="Ivanova N."/>
            <person name="Pagani I."/>
            <person name="Brambilla E.-M."/>
            <person name="Klenk H.-P."/>
            <person name="Woyke T."/>
        </authorList>
    </citation>
    <scope>NUCLEOTIDE SEQUENCE [LARGE SCALE GENOMIC DNA]</scope>
    <source>
        <strain evidence="2 3">XJ-54</strain>
    </source>
</reference>
<dbReference type="STRING" id="882086.SacxiDRAFT_2551"/>
<dbReference type="SUPFAM" id="SSF53474">
    <property type="entry name" value="alpha/beta-Hydrolases"/>
    <property type="match status" value="1"/>
</dbReference>
<name>I0V3S0_9PSEU</name>
<dbReference type="InterPro" id="IPR029058">
    <property type="entry name" value="AB_hydrolase_fold"/>
</dbReference>
<organism evidence="2 3">
    <name type="scientific">Saccharomonospora xinjiangensis XJ-54</name>
    <dbReference type="NCBI Taxonomy" id="882086"/>
    <lineage>
        <taxon>Bacteria</taxon>
        <taxon>Bacillati</taxon>
        <taxon>Actinomycetota</taxon>
        <taxon>Actinomycetes</taxon>
        <taxon>Pseudonocardiales</taxon>
        <taxon>Pseudonocardiaceae</taxon>
        <taxon>Saccharomonospora</taxon>
    </lineage>
</organism>
<dbReference type="RefSeq" id="WP_006238920.1">
    <property type="nucleotide sequence ID" value="NZ_JH636049.1"/>
</dbReference>
<proteinExistence type="predicted"/>
<dbReference type="Proteomes" id="UP000004691">
    <property type="component" value="Unassembled WGS sequence"/>
</dbReference>
<dbReference type="Gene3D" id="3.40.50.1820">
    <property type="entry name" value="alpha/beta hydrolase"/>
    <property type="match status" value="1"/>
</dbReference>
<dbReference type="InterPro" id="IPR000073">
    <property type="entry name" value="AB_hydrolase_1"/>
</dbReference>
<dbReference type="PANTHER" id="PTHR43798:SF33">
    <property type="entry name" value="HYDROLASE, PUTATIVE (AFU_ORTHOLOGUE AFUA_2G14860)-RELATED"/>
    <property type="match status" value="1"/>
</dbReference>
<sequence>MSVRSSLASSVVDFGGTGRPIVLLHGLMGRATTWWPVSRWLTAYGHVVGLDARGHGRARRPGSWTTEEFADDVAELVRDLGEGPAVLIGHSMGGLHAWVAAARNPELVAGVVVEDMAVDRRGDTVDPWRAYFESWPVPFRSLAQVSEFFGGLGDYFVECVEERDDGYHLMANLDDLYAIATEWGERDYWSYLEAVRCPMLVIEAGHTDMPEGQQAEMARRARNGRHLVVADAGHVVHHDQPEVYRGAVEAFLSALP</sequence>
<keyword evidence="3" id="KW-1185">Reference proteome</keyword>
<feature type="domain" description="AB hydrolase-1" evidence="1">
    <location>
        <begin position="21"/>
        <end position="244"/>
    </location>
</feature>
<protein>
    <submittedName>
        <fullName evidence="2">Putative hydrolase or acyltransferase of alpha/beta superfamily</fullName>
    </submittedName>
</protein>